<dbReference type="InterPro" id="IPR001932">
    <property type="entry name" value="PPM-type_phosphatase-like_dom"/>
</dbReference>
<dbReference type="GO" id="GO:0004722">
    <property type="term" value="F:protein serine/threonine phosphatase activity"/>
    <property type="evidence" value="ECO:0007669"/>
    <property type="project" value="InterPro"/>
</dbReference>
<dbReference type="InterPro" id="IPR036457">
    <property type="entry name" value="PPM-type-like_dom_sf"/>
</dbReference>
<dbReference type="EMBL" id="RSAS01000826">
    <property type="protein sequence ID" value="RRR66846.1"/>
    <property type="molecule type" value="Genomic_DNA"/>
</dbReference>
<organism evidence="2 3">
    <name type="scientific">Candidatus Viridilinea halotolerans</name>
    <dbReference type="NCBI Taxonomy" id="2491704"/>
    <lineage>
        <taxon>Bacteria</taxon>
        <taxon>Bacillati</taxon>
        <taxon>Chloroflexota</taxon>
        <taxon>Chloroflexia</taxon>
        <taxon>Chloroflexales</taxon>
        <taxon>Chloroflexineae</taxon>
        <taxon>Oscillochloridaceae</taxon>
        <taxon>Candidatus Viridilinea</taxon>
    </lineage>
</organism>
<reference evidence="2 3" key="1">
    <citation type="submission" date="2018-12" db="EMBL/GenBank/DDBJ databases">
        <title>Genome Sequence of Candidatus Viridilinea halotolerans isolated from saline sulfide-rich spring.</title>
        <authorList>
            <person name="Grouzdev D.S."/>
            <person name="Burganskaya E.I."/>
            <person name="Krutkina M.S."/>
            <person name="Sukhacheva M.V."/>
            <person name="Gorlenko V.M."/>
        </authorList>
    </citation>
    <scope>NUCLEOTIDE SEQUENCE [LARGE SCALE GENOMIC DNA]</scope>
    <source>
        <strain evidence="2">Chok-6</strain>
    </source>
</reference>
<dbReference type="SUPFAM" id="SSF81606">
    <property type="entry name" value="PP2C-like"/>
    <property type="match status" value="1"/>
</dbReference>
<evidence type="ECO:0000259" key="1">
    <source>
        <dbReference type="PROSITE" id="PS51746"/>
    </source>
</evidence>
<evidence type="ECO:0000313" key="3">
    <source>
        <dbReference type="Proteomes" id="UP000280307"/>
    </source>
</evidence>
<proteinExistence type="predicted"/>
<dbReference type="Pfam" id="PF13672">
    <property type="entry name" value="PP2C_2"/>
    <property type="match status" value="1"/>
</dbReference>
<protein>
    <submittedName>
        <fullName evidence="2">Serine/threonine-protein phosphatase</fullName>
    </submittedName>
</protein>
<dbReference type="SMART" id="SM00332">
    <property type="entry name" value="PP2Cc"/>
    <property type="match status" value="1"/>
</dbReference>
<accession>A0A426TSB3</accession>
<gene>
    <name evidence="2" type="ORF">EI684_20050</name>
</gene>
<dbReference type="SMART" id="SM00331">
    <property type="entry name" value="PP2C_SIG"/>
    <property type="match status" value="1"/>
</dbReference>
<dbReference type="PROSITE" id="PS51746">
    <property type="entry name" value="PPM_2"/>
    <property type="match status" value="1"/>
</dbReference>
<name>A0A426TSB3_9CHLR</name>
<dbReference type="InterPro" id="IPR015655">
    <property type="entry name" value="PP2C"/>
</dbReference>
<feature type="domain" description="PPM-type phosphatase" evidence="1">
    <location>
        <begin position="29"/>
        <end position="261"/>
    </location>
</feature>
<dbReference type="PANTHER" id="PTHR47992">
    <property type="entry name" value="PROTEIN PHOSPHATASE"/>
    <property type="match status" value="1"/>
</dbReference>
<dbReference type="CDD" id="cd00143">
    <property type="entry name" value="PP2Cc"/>
    <property type="match status" value="1"/>
</dbReference>
<dbReference type="Proteomes" id="UP000280307">
    <property type="component" value="Unassembled WGS sequence"/>
</dbReference>
<sequence length="268" mass="29997">MLRRNRIALDTTRMLRIGALTAYAMPFAFSAHFSHQGRRPRNDDSVLQVATLDGALLCLLADGFGPYGQQASRFSVQHIAALYGSYLHRNPRTLLPWAVEHIHRQLAAWRRSLPYGSDTGCTLEAAVITPGRIVLAHAGDSRAYLLRGQQLWSLTQDHTIAGAQPHHGRHRPLQHIPAEMRHVLLHYLGSNQQHATDYYDFAAYPGDYLLLCSDGVWGHLNESDLHNHLYRSNPTRAALNLVRRALERGSSDNVSAVVVQLVDSRSYG</sequence>
<evidence type="ECO:0000313" key="2">
    <source>
        <dbReference type="EMBL" id="RRR66846.1"/>
    </source>
</evidence>
<dbReference type="Gene3D" id="3.60.40.10">
    <property type="entry name" value="PPM-type phosphatase domain"/>
    <property type="match status" value="1"/>
</dbReference>
<dbReference type="AlphaFoldDB" id="A0A426TSB3"/>
<comment type="caution">
    <text evidence="2">The sequence shown here is derived from an EMBL/GenBank/DDBJ whole genome shotgun (WGS) entry which is preliminary data.</text>
</comment>